<feature type="active site" description="Nucleophile" evidence="1">
    <location>
        <position position="104"/>
    </location>
</feature>
<dbReference type="EMBL" id="LN890655">
    <property type="protein sequence ID" value="CUS05223.2"/>
    <property type="molecule type" value="Genomic_DNA"/>
</dbReference>
<dbReference type="AlphaFoldDB" id="A0A161KCW3"/>
<organism evidence="4 5">
    <name type="scientific">Candidatus Promineifilum breve</name>
    <dbReference type="NCBI Taxonomy" id="1806508"/>
    <lineage>
        <taxon>Bacteria</taxon>
        <taxon>Bacillati</taxon>
        <taxon>Chloroflexota</taxon>
        <taxon>Ardenticatenia</taxon>
        <taxon>Candidatus Promineifilales</taxon>
        <taxon>Candidatus Promineifilaceae</taxon>
        <taxon>Candidatus Promineifilum</taxon>
    </lineage>
</organism>
<dbReference type="InterPro" id="IPR022742">
    <property type="entry name" value="Hydrolase_4"/>
</dbReference>
<dbReference type="PANTHER" id="PTHR11614">
    <property type="entry name" value="PHOSPHOLIPASE-RELATED"/>
    <property type="match status" value="1"/>
</dbReference>
<sequence length="289" mass="32685">MPFQPDYDVHADRRPYTLAGRSEDGRRVGALVLHGFMGSPLSSRPLAHYLNDRGLFVHCPLLPGHGSYPGALRGASRRSWLAEAEEGFRLAREQCDDLFLIGHSMGNVLAAHVALKFGGVRGVAMLAPVIDVPDPRLRYVKYARFFMPWYYPHKSKRESMQHLVRERVLDFDPTIDFDSPEFQAQLPHVSRVPISGMHEMVSTIEQGRKLWPRLDVPVRIHAGEDDTAAPPDNARQIYALLPGKDKELTVYPRVGHELMRPFEPIHATVWESIATFIETHVTTPQPAKM</sequence>
<feature type="binding site" evidence="2">
    <location>
        <position position="36"/>
    </location>
    <ligand>
        <name>substrate</name>
    </ligand>
</feature>
<dbReference type="SUPFAM" id="SSF53474">
    <property type="entry name" value="alpha/beta-Hydrolases"/>
    <property type="match status" value="1"/>
</dbReference>
<evidence type="ECO:0000313" key="5">
    <source>
        <dbReference type="Proteomes" id="UP000215027"/>
    </source>
</evidence>
<dbReference type="InterPro" id="IPR012354">
    <property type="entry name" value="Esterase_lipase"/>
</dbReference>
<evidence type="ECO:0000256" key="1">
    <source>
        <dbReference type="PIRSR" id="PIRSR017388-1"/>
    </source>
</evidence>
<dbReference type="GO" id="GO:0052689">
    <property type="term" value="F:carboxylic ester hydrolase activity"/>
    <property type="evidence" value="ECO:0007669"/>
    <property type="project" value="InterPro"/>
</dbReference>
<dbReference type="InterPro" id="IPR051044">
    <property type="entry name" value="MAG_DAG_Lipase"/>
</dbReference>
<feature type="active site" description="Charge relay system" evidence="1">
    <location>
        <position position="256"/>
    </location>
</feature>
<evidence type="ECO:0000259" key="3">
    <source>
        <dbReference type="Pfam" id="PF12146"/>
    </source>
</evidence>
<dbReference type="RefSeq" id="WP_157913228.1">
    <property type="nucleotide sequence ID" value="NZ_LN890655.1"/>
</dbReference>
<dbReference type="OrthoDB" id="9786110at2"/>
<feature type="binding site" evidence="2">
    <location>
        <position position="105"/>
    </location>
    <ligand>
        <name>substrate</name>
    </ligand>
</feature>
<keyword evidence="4" id="KW-0378">Hydrolase</keyword>
<dbReference type="Proteomes" id="UP000215027">
    <property type="component" value="Chromosome I"/>
</dbReference>
<dbReference type="PIRSF" id="PIRSF017388">
    <property type="entry name" value="Esterase_lipase"/>
    <property type="match status" value="1"/>
</dbReference>
<dbReference type="Pfam" id="PF12146">
    <property type="entry name" value="Hydrolase_4"/>
    <property type="match status" value="1"/>
</dbReference>
<reference evidence="4" key="1">
    <citation type="submission" date="2016-01" db="EMBL/GenBank/DDBJ databases">
        <authorList>
            <person name="Mcilroy J.S."/>
            <person name="Karst M S."/>
            <person name="Albertsen M."/>
        </authorList>
    </citation>
    <scope>NUCLEOTIDE SEQUENCE</scope>
    <source>
        <strain evidence="4">Cfx-K</strain>
    </source>
</reference>
<feature type="active site" description="Charge relay system" evidence="1">
    <location>
        <position position="226"/>
    </location>
</feature>
<keyword evidence="5" id="KW-1185">Reference proteome</keyword>
<feature type="domain" description="Serine aminopeptidase S33" evidence="3">
    <location>
        <begin position="31"/>
        <end position="259"/>
    </location>
</feature>
<dbReference type="Gene3D" id="3.40.50.1820">
    <property type="entry name" value="alpha/beta hydrolase"/>
    <property type="match status" value="1"/>
</dbReference>
<dbReference type="KEGG" id="pbf:CFX0092_A3345"/>
<protein>
    <submittedName>
        <fullName evidence="4">Alpha/beta hydrolase fold</fullName>
    </submittedName>
</protein>
<dbReference type="InterPro" id="IPR029058">
    <property type="entry name" value="AB_hydrolase_fold"/>
</dbReference>
<gene>
    <name evidence="4" type="ORF">CFX0092_A3345</name>
</gene>
<proteinExistence type="predicted"/>
<evidence type="ECO:0000256" key="2">
    <source>
        <dbReference type="PIRSR" id="PIRSR017388-2"/>
    </source>
</evidence>
<accession>A0A161KCW3</accession>
<evidence type="ECO:0000313" key="4">
    <source>
        <dbReference type="EMBL" id="CUS05223.2"/>
    </source>
</evidence>
<name>A0A161KCW3_9CHLR</name>